<feature type="domain" description="Lantibiotic dehydratase N-terminal" evidence="1">
    <location>
        <begin position="48"/>
        <end position="703"/>
    </location>
</feature>
<dbReference type="Pfam" id="PF04738">
    <property type="entry name" value="Lant_dehydr_N"/>
    <property type="match status" value="1"/>
</dbReference>
<dbReference type="InterPro" id="IPR006827">
    <property type="entry name" value="Lant_deHydtase_N"/>
</dbReference>
<dbReference type="EMBL" id="CP136508">
    <property type="protein sequence ID" value="WUR11430.1"/>
    <property type="molecule type" value="Genomic_DNA"/>
</dbReference>
<protein>
    <submittedName>
        <fullName evidence="3">Lantibiotic dehydratase</fullName>
    </submittedName>
</protein>
<dbReference type="InterPro" id="IPR023809">
    <property type="entry name" value="Thiopep_bacteriocin_synth_dom"/>
</dbReference>
<accession>A0ABZ1UGV1</accession>
<feature type="domain" description="Thiopeptide-type bacteriocin biosynthesis" evidence="2">
    <location>
        <begin position="766"/>
        <end position="1033"/>
    </location>
</feature>
<dbReference type="Pfam" id="PF14028">
    <property type="entry name" value="Lant_dehydr_C"/>
    <property type="match status" value="1"/>
</dbReference>
<evidence type="ECO:0000259" key="1">
    <source>
        <dbReference type="Pfam" id="PF04738"/>
    </source>
</evidence>
<name>A0ABZ1UGV1_9BURK</name>
<evidence type="ECO:0000259" key="2">
    <source>
        <dbReference type="Pfam" id="PF14028"/>
    </source>
</evidence>
<organism evidence="3 4">
    <name type="scientific">[Empedobacter] haloabium</name>
    <dbReference type="NCBI Taxonomy" id="592317"/>
    <lineage>
        <taxon>Bacteria</taxon>
        <taxon>Pseudomonadati</taxon>
        <taxon>Pseudomonadota</taxon>
        <taxon>Betaproteobacteria</taxon>
        <taxon>Burkholderiales</taxon>
        <taxon>Oxalobacteraceae</taxon>
        <taxon>Telluria group</taxon>
        <taxon>Telluria group incertae sedis</taxon>
    </lineage>
</organism>
<gene>
    <name evidence="3" type="ORF">E7V67_017105</name>
</gene>
<dbReference type="Proteomes" id="UP000321323">
    <property type="component" value="Chromosome"/>
</dbReference>
<evidence type="ECO:0000313" key="3">
    <source>
        <dbReference type="EMBL" id="WUR11430.1"/>
    </source>
</evidence>
<keyword evidence="4" id="KW-1185">Reference proteome</keyword>
<sequence>MTTEVRFSHGDFFILRAPFLAPATWAAYRAAGPGWAARAAAAQQLFRQPRISEAIYLASANLHARMSEGRWDADSENGRKVLLAFERYLNRMCFRATPFGMFATVSHGRVEAAAGPTPVAGFAGDGSGRRHVRIDAAFLHALCDRAIAARASALRYLGNRSVYAAHGKLKYTDWVATQANGRNYQLAEIDAHPAILQVLALSATTASTPPELAQRLLQACPELAPEQARALVDDLVAARVLLPTLGVDLLADDPARALATALGEIPGEAHVSATLLAVLAELDLLNRAEHVELDDYRRLDATLQALLPATAAKTCLRVDSFRDADFRLDRGYCDHVTDELGLLVSRFSERETSLDIMAQQFERRYGKSRVPLSELLEDDMLFGSDDHSHNHEMLRKFGIDSPVGAGERSPAGPMRPFDRFLVGKLLRMDGTAGEQVIRITAEEVRALRPRGKVFPSQLFAIMTVLPPTGDGAAPRTWLQGISNSGVSSWSGRFAYAQPAMADALQAMARATQDENPDWIHAEICYRPAGHMANIMTRPALWPYRINLVEADARPSDSEIGLSDIDVAVVGGEMQLWSRSLDRRIMPHMTCAHNVEHSSSTKAYAFLRNIGMYPRYFAHFGWSNFFVEYPFLPRIEYDDIVLAPARWLIEPRQYKVAKGATAEQSRAAFSAHLDSQGVPALVELKEFDNTLLLDRTDPIDLEQLYRILMRRRRLVLREVVGHQSGRHPVRHEVLLPFAHTSKVAPQVAAPPLPVRDLPLAPMGEVVFVKIYLAVADTDDFLVEHCAPLLRALRRDGALQDWFFIRYADPEHHLRLRIFVATPAALAHVMAQFVLALDAQQRAGRIAQYAFAPYQREMARYGGAALLPLSERLFGIDSELALALLTHSAAGEQARWQAAVWSCAALIADFGCAPDVRHRIARHMAESYRAEFGLGSYQRDLLGRHFRMQRAALFDLLDDKPPAPRWAAAFAAAAPLRARRRALFAQARTARPGELDTPQFERVLQSHLHMCCIRLFGHHPRGYEVLVYDALERLYRSALGRERGALAAAA</sequence>
<reference evidence="3 4" key="1">
    <citation type="journal article" date="2019" name="Int. J. Syst. Evol. Microbiol.">
        <title>The Draft Whole-Genome Sequence of the Antibiotic Producer Empedobacter haloabium ATCC 31962 Provides Indications for Its Taxonomic Reclassification.</title>
        <authorList>
            <person name="Miess H."/>
            <person name="Arlt P."/>
            <person name="Apel A.K."/>
            <person name="Weber T."/>
            <person name="Nieselt K."/>
            <person name="Hanssen F."/>
            <person name="Czemmel S."/>
            <person name="Nahnsen S."/>
            <person name="Gross H."/>
        </authorList>
    </citation>
    <scope>NUCLEOTIDE SEQUENCE [LARGE SCALE GENOMIC DNA]</scope>
    <source>
        <strain evidence="3 4">ATCC 31962</strain>
    </source>
</reference>
<dbReference type="NCBIfam" id="TIGR03891">
    <property type="entry name" value="thiopep_ocin"/>
    <property type="match status" value="1"/>
</dbReference>
<evidence type="ECO:0000313" key="4">
    <source>
        <dbReference type="Proteomes" id="UP000321323"/>
    </source>
</evidence>
<proteinExistence type="predicted"/>